<evidence type="ECO:0000256" key="1">
    <source>
        <dbReference type="ARBA" id="ARBA00004370"/>
    </source>
</evidence>
<feature type="signal peptide" evidence="4">
    <location>
        <begin position="1"/>
        <end position="34"/>
    </location>
</feature>
<dbReference type="AlphaFoldDB" id="A0AAC8YNQ5"/>
<protein>
    <submittedName>
        <fullName evidence="6">Membrane protein</fullName>
    </submittedName>
</protein>
<keyword evidence="4" id="KW-0732">Signal</keyword>
<evidence type="ECO:0000259" key="5">
    <source>
        <dbReference type="Pfam" id="PF01103"/>
    </source>
</evidence>
<organism evidence="6 7">
    <name type="scientific">Aminobacter aminovorans</name>
    <name type="common">Chelatobacter heintzii</name>
    <dbReference type="NCBI Taxonomy" id="83263"/>
    <lineage>
        <taxon>Bacteria</taxon>
        <taxon>Pseudomonadati</taxon>
        <taxon>Pseudomonadota</taxon>
        <taxon>Alphaproteobacteria</taxon>
        <taxon>Hyphomicrobiales</taxon>
        <taxon>Phyllobacteriaceae</taxon>
        <taxon>Aminobacter</taxon>
    </lineage>
</organism>
<evidence type="ECO:0000313" key="6">
    <source>
        <dbReference type="EMBL" id="AMS41667.1"/>
    </source>
</evidence>
<dbReference type="GO" id="GO:0019867">
    <property type="term" value="C:outer membrane"/>
    <property type="evidence" value="ECO:0007669"/>
    <property type="project" value="InterPro"/>
</dbReference>
<keyword evidence="2" id="KW-0812">Transmembrane</keyword>
<reference evidence="6 7" key="1">
    <citation type="submission" date="2016-03" db="EMBL/GenBank/DDBJ databases">
        <title>Complete genome of Aminobacter aminovorans KCTC 2477.</title>
        <authorList>
            <person name="Kim K.M."/>
        </authorList>
    </citation>
    <scope>NUCLEOTIDE SEQUENCE [LARGE SCALE GENOMIC DNA]</scope>
    <source>
        <strain evidence="6 7">KCTC 2477</strain>
    </source>
</reference>
<dbReference type="InterPro" id="IPR000184">
    <property type="entry name" value="Bac_surfAg_D15"/>
</dbReference>
<evidence type="ECO:0000256" key="4">
    <source>
        <dbReference type="SAM" id="SignalP"/>
    </source>
</evidence>
<dbReference type="PANTHER" id="PTHR12815:SF42">
    <property type="entry name" value="BACTERIAL SURFACE ANTIGEN (D15) DOMAIN-CONTAINING PROTEIN"/>
    <property type="match status" value="1"/>
</dbReference>
<gene>
    <name evidence="6" type="ORF">AA2016_2742</name>
</gene>
<sequence>MMFVRRLRGFDRPTIARALPRAAVAMLLSSGILAVETQGASAFEIFGIKLWGSSKEDDADVVDPLDYAVTFEVDTTDDDLKEAIENASLLKGEEDRPVSGSLGLLAKARNDRERLVAALFSKAHYDGVVTISIAGKNLDDLAPDAVFDGPQPVPVSITVQPGSMFTLGDIVLKGDAANIRGADFGLIAGGNAASDAILKAEAGIVRALKEEGRPLAKVTSRTIVADHATTTLDVTLDVAAGPIAGYGATTVEGTEAVDRDFTVYMTGLEPGRKYSPKEIEEARNRLLALEVFSSVSINEALALDPTGNIPMDVRVSERKMRYFGAGATYSNTEGAGLEGYWGHRNLFGRAEKLRISGSIGRISDTTELGKLNYNAGIMFEKPGVIGPASKFFANLKASYEHPDAYDIFSVKGNAGVSYELTRQQTVSASLAVDYSDIEDALNPDGKRYLLVSTPLQYAFDNRDDKLNPTRGFRALAYVEPTYDALNGNAFVKLKGEGSAYYGLGDQNRFVLAGRVAMGSILGAGLDDVPADRRFYSGGGGSVRGYAYQGIGPEINGKPTGGLSYAETSVEIRYNYNDKIGIVPFIDAGTVSARQFPDFGTVKVGAGIGVRYLTPFGPLRVDVAVPLNPGPGDPSYGFYAGVGQAF</sequence>
<dbReference type="InterPro" id="IPR039910">
    <property type="entry name" value="D15-like"/>
</dbReference>
<name>A0AAC8YNQ5_AMIAI</name>
<dbReference type="Gene3D" id="2.40.160.50">
    <property type="entry name" value="membrane protein fhac: a member of the omp85/tpsb transporter family"/>
    <property type="match status" value="1"/>
</dbReference>
<keyword evidence="2" id="KW-1134">Transmembrane beta strand</keyword>
<feature type="chain" id="PRO_5042094502" evidence="4">
    <location>
        <begin position="35"/>
        <end position="645"/>
    </location>
</feature>
<dbReference type="PANTHER" id="PTHR12815">
    <property type="entry name" value="SORTING AND ASSEMBLY MACHINERY SAMM50 PROTEIN FAMILY MEMBER"/>
    <property type="match status" value="1"/>
</dbReference>
<proteinExistence type="predicted"/>
<dbReference type="KEGG" id="aak:AA2016_2742"/>
<accession>A0AAC8YNQ5</accession>
<evidence type="ECO:0000256" key="3">
    <source>
        <dbReference type="ARBA" id="ARBA00023136"/>
    </source>
</evidence>
<comment type="subcellular location">
    <subcellularLocation>
        <location evidence="1">Membrane</location>
    </subcellularLocation>
</comment>
<feature type="domain" description="Bacterial surface antigen (D15)" evidence="5">
    <location>
        <begin position="345"/>
        <end position="645"/>
    </location>
</feature>
<dbReference type="Pfam" id="PF01103">
    <property type="entry name" value="Omp85"/>
    <property type="match status" value="1"/>
</dbReference>
<evidence type="ECO:0000313" key="7">
    <source>
        <dbReference type="Proteomes" id="UP000075755"/>
    </source>
</evidence>
<dbReference type="Proteomes" id="UP000075755">
    <property type="component" value="Chromosome"/>
</dbReference>
<evidence type="ECO:0000256" key="2">
    <source>
        <dbReference type="ARBA" id="ARBA00022452"/>
    </source>
</evidence>
<dbReference type="Gene3D" id="3.10.20.310">
    <property type="entry name" value="membrane protein fhac"/>
    <property type="match status" value="1"/>
</dbReference>
<keyword evidence="3" id="KW-0472">Membrane</keyword>
<dbReference type="EMBL" id="CP015005">
    <property type="protein sequence ID" value="AMS41667.1"/>
    <property type="molecule type" value="Genomic_DNA"/>
</dbReference>